<dbReference type="GO" id="GO:0008289">
    <property type="term" value="F:lipid binding"/>
    <property type="evidence" value="ECO:0007669"/>
    <property type="project" value="UniProtKB-UniRule"/>
</dbReference>
<dbReference type="InterPro" id="IPR022271">
    <property type="entry name" value="Lipocalin_ApoD"/>
</dbReference>
<evidence type="ECO:0000259" key="3">
    <source>
        <dbReference type="Pfam" id="PF08212"/>
    </source>
</evidence>
<reference evidence="4 5" key="1">
    <citation type="journal article" date="2013" name="Genome Announc.">
        <title>Draft Genome Sequence for Caulobacter sp. Strain OR37, a Bacterium Tolerant to Heavy Metals.</title>
        <authorList>
            <person name="Utturkar S.M."/>
            <person name="Bollmann A."/>
            <person name="Brzoska R.M."/>
            <person name="Klingeman D.M."/>
            <person name="Epstein S.E."/>
            <person name="Palumbo A.V."/>
            <person name="Brown S.D."/>
        </authorList>
    </citation>
    <scope>NUCLEOTIDE SEQUENCE [LARGE SCALE GENOMIC DNA]</scope>
    <source>
        <strain evidence="4 5">OR37</strain>
    </source>
</reference>
<dbReference type="GO" id="GO:0009279">
    <property type="term" value="C:cell outer membrane"/>
    <property type="evidence" value="ECO:0007669"/>
    <property type="project" value="UniProtKB-SubCell"/>
</dbReference>
<evidence type="ECO:0000256" key="1">
    <source>
        <dbReference type="ARBA" id="ARBA00006889"/>
    </source>
</evidence>
<dbReference type="Gene3D" id="2.40.128.20">
    <property type="match status" value="1"/>
</dbReference>
<keyword evidence="2" id="KW-0732">Signal</keyword>
<dbReference type="GO" id="GO:0006950">
    <property type="term" value="P:response to stress"/>
    <property type="evidence" value="ECO:0007669"/>
    <property type="project" value="UniProtKB-ARBA"/>
</dbReference>
<dbReference type="PATRIC" id="fig|1292034.3.peg.1508"/>
<organism evidence="4 5">
    <name type="scientific">Caulobacter vibrioides OR37</name>
    <dbReference type="NCBI Taxonomy" id="1292034"/>
    <lineage>
        <taxon>Bacteria</taxon>
        <taxon>Pseudomonadati</taxon>
        <taxon>Pseudomonadota</taxon>
        <taxon>Alphaproteobacteria</taxon>
        <taxon>Caulobacterales</taxon>
        <taxon>Caulobacteraceae</taxon>
        <taxon>Caulobacter</taxon>
    </lineage>
</organism>
<comment type="caution">
    <text evidence="4">The sequence shown here is derived from an EMBL/GenBank/DDBJ whole genome shotgun (WGS) entry which is preliminary data.</text>
</comment>
<comment type="subunit">
    <text evidence="2">Homodimer.</text>
</comment>
<comment type="subcellular location">
    <subcellularLocation>
        <location evidence="2">Cell outer membrane</location>
    </subcellularLocation>
</comment>
<protein>
    <recommendedName>
        <fullName evidence="2">Outer membrane lipoprotein Blc</fullName>
    </recommendedName>
</protein>
<evidence type="ECO:0000313" key="5">
    <source>
        <dbReference type="Proteomes" id="UP000013063"/>
    </source>
</evidence>
<evidence type="ECO:0000256" key="2">
    <source>
        <dbReference type="PIRNR" id="PIRNR036893"/>
    </source>
</evidence>
<dbReference type="STRING" id="1292034.OR37_01524"/>
<dbReference type="AlphaFoldDB" id="R0ENE5"/>
<dbReference type="RefSeq" id="WP_004617725.1">
    <property type="nucleotide sequence ID" value="NZ_APMP01000006.1"/>
</dbReference>
<proteinExistence type="inferred from homology"/>
<dbReference type="InterPro" id="IPR012674">
    <property type="entry name" value="Calycin"/>
</dbReference>
<comment type="function">
    <text evidence="2">Involved in the storage or transport of lipids necessary for membrane maintenance under stressful conditions. Displays a binding preference for lysophospholipids.</text>
</comment>
<dbReference type="InterPro" id="IPR022272">
    <property type="entry name" value="Lipocalin_CS"/>
</dbReference>
<dbReference type="PANTHER" id="PTHR10612">
    <property type="entry name" value="APOLIPOPROTEIN D"/>
    <property type="match status" value="1"/>
</dbReference>
<gene>
    <name evidence="4" type="ORF">OR37_01524</name>
</gene>
<keyword evidence="2" id="KW-0472">Membrane</keyword>
<dbReference type="CDD" id="cd19438">
    <property type="entry name" value="lipocalin_Blc-like"/>
    <property type="match status" value="1"/>
</dbReference>
<dbReference type="PANTHER" id="PTHR10612:SF34">
    <property type="entry name" value="APOLIPOPROTEIN D"/>
    <property type="match status" value="1"/>
</dbReference>
<dbReference type="Pfam" id="PF08212">
    <property type="entry name" value="Lipocalin_2"/>
    <property type="match status" value="1"/>
</dbReference>
<dbReference type="Proteomes" id="UP000013063">
    <property type="component" value="Unassembled WGS sequence"/>
</dbReference>
<keyword evidence="2" id="KW-0449">Lipoprotein</keyword>
<sequence precursor="true">MPSPSFFRPLFRRLLAGLAAASLALVAPALAFATTGPEPRQAIDIDRFMGRWYEIVRTPNDRQRNCHGAYQVWAKAPKDGFHIDQVCHVGDRDGPQRHVATSARIVDPTTNAKFEASFFGGLIRRQYWVIDHGDNYGWMIASTADGKFVALLARTPGLPAAKLAALKSRIRALGFDNTLQDVGLDRAP</sequence>
<dbReference type="PIRSF" id="PIRSF036893">
    <property type="entry name" value="Lipocalin_ApoD"/>
    <property type="match status" value="1"/>
</dbReference>
<name>R0ENE5_CAUVI</name>
<dbReference type="EMBL" id="APMP01000006">
    <property type="protein sequence ID" value="ENZ82587.1"/>
    <property type="molecule type" value="Genomic_DNA"/>
</dbReference>
<dbReference type="eggNOG" id="COG3040">
    <property type="taxonomic scope" value="Bacteria"/>
</dbReference>
<evidence type="ECO:0000313" key="4">
    <source>
        <dbReference type="EMBL" id="ENZ82587.1"/>
    </source>
</evidence>
<keyword evidence="2" id="KW-0446">Lipid-binding</keyword>
<feature type="domain" description="Lipocalin/cytosolic fatty-acid binding" evidence="3">
    <location>
        <begin position="43"/>
        <end position="177"/>
    </location>
</feature>
<dbReference type="InterPro" id="IPR047202">
    <property type="entry name" value="Lipocalin_Blc-like_dom"/>
</dbReference>
<feature type="chain" id="PRO_5013434917" description="Outer membrane lipoprotein Blc" evidence="2">
    <location>
        <begin position="34"/>
        <end position="188"/>
    </location>
</feature>
<comment type="similarity">
    <text evidence="1 2">Belongs to the calycin superfamily. Lipocalin family.</text>
</comment>
<feature type="signal peptide" evidence="2">
    <location>
        <begin position="1"/>
        <end position="33"/>
    </location>
</feature>
<keyword evidence="2" id="KW-0998">Cell outer membrane</keyword>
<keyword evidence="5" id="KW-1185">Reference proteome</keyword>
<dbReference type="PROSITE" id="PS00213">
    <property type="entry name" value="LIPOCALIN"/>
    <property type="match status" value="1"/>
</dbReference>
<dbReference type="SUPFAM" id="SSF50814">
    <property type="entry name" value="Lipocalins"/>
    <property type="match status" value="1"/>
</dbReference>
<dbReference type="InterPro" id="IPR000566">
    <property type="entry name" value="Lipocln_cytosolic_FA-bd_dom"/>
</dbReference>
<accession>R0ENE5</accession>